<keyword evidence="2" id="KW-1185">Reference proteome</keyword>
<accession>A0ABW3ZKN8</accession>
<gene>
    <name evidence="1" type="ORF">ACFQ4E_14945</name>
</gene>
<dbReference type="InterPro" id="IPR027417">
    <property type="entry name" value="P-loop_NTPase"/>
</dbReference>
<dbReference type="EMBL" id="JBHTMU010000030">
    <property type="protein sequence ID" value="MFD1343722.1"/>
    <property type="molecule type" value="Genomic_DNA"/>
</dbReference>
<dbReference type="SUPFAM" id="SSF52540">
    <property type="entry name" value="P-loop containing nucleoside triphosphate hydrolases"/>
    <property type="match status" value="1"/>
</dbReference>
<name>A0ABW3ZKN8_9RHOB</name>
<dbReference type="PANTHER" id="PTHR37807:SF3">
    <property type="entry name" value="OS07G0160300 PROTEIN"/>
    <property type="match status" value="1"/>
</dbReference>
<dbReference type="Proteomes" id="UP001597135">
    <property type="component" value="Unassembled WGS sequence"/>
</dbReference>
<comment type="caution">
    <text evidence="1">The sequence shown here is derived from an EMBL/GenBank/DDBJ whole genome shotgun (WGS) entry which is preliminary data.</text>
</comment>
<proteinExistence type="predicted"/>
<evidence type="ECO:0000313" key="1">
    <source>
        <dbReference type="EMBL" id="MFD1343722.1"/>
    </source>
</evidence>
<sequence length="170" mass="18570">MAHLIALSGLPGVGKSTIAAEVARARRACYLRVDTVERALGESVLAIAKAQNAGYRAIMAVAADNLRLGLDVVADTVNPLALTRGWWHKTARAVRAECLDVEIICSDPAEHRRRVEARRARDPGAGYPDWAAVEARQYDRWEGDRLVLDSARFSAEDCAKLILSALSDDF</sequence>
<evidence type="ECO:0000313" key="2">
    <source>
        <dbReference type="Proteomes" id="UP001597135"/>
    </source>
</evidence>
<dbReference type="PANTHER" id="PTHR37807">
    <property type="entry name" value="OS07G0160300 PROTEIN"/>
    <property type="match status" value="1"/>
</dbReference>
<dbReference type="Pfam" id="PF13671">
    <property type="entry name" value="AAA_33"/>
    <property type="match status" value="1"/>
</dbReference>
<protein>
    <submittedName>
        <fullName evidence="1">AAA family ATPase</fullName>
    </submittedName>
</protein>
<dbReference type="Gene3D" id="3.40.50.300">
    <property type="entry name" value="P-loop containing nucleotide triphosphate hydrolases"/>
    <property type="match status" value="1"/>
</dbReference>
<reference evidence="2" key="1">
    <citation type="journal article" date="2019" name="Int. J. Syst. Evol. Microbiol.">
        <title>The Global Catalogue of Microorganisms (GCM) 10K type strain sequencing project: providing services to taxonomists for standard genome sequencing and annotation.</title>
        <authorList>
            <consortium name="The Broad Institute Genomics Platform"/>
            <consortium name="The Broad Institute Genome Sequencing Center for Infectious Disease"/>
            <person name="Wu L."/>
            <person name="Ma J."/>
        </authorList>
    </citation>
    <scope>NUCLEOTIDE SEQUENCE [LARGE SCALE GENOMIC DNA]</scope>
    <source>
        <strain evidence="2">CCUG 62953</strain>
    </source>
</reference>
<dbReference type="RefSeq" id="WP_386804915.1">
    <property type="nucleotide sequence ID" value="NZ_JBHTMU010000030.1"/>
</dbReference>
<organism evidence="1 2">
    <name type="scientific">Litorisediminicola beolgyonensis</name>
    <dbReference type="NCBI Taxonomy" id="1173614"/>
    <lineage>
        <taxon>Bacteria</taxon>
        <taxon>Pseudomonadati</taxon>
        <taxon>Pseudomonadota</taxon>
        <taxon>Alphaproteobacteria</taxon>
        <taxon>Rhodobacterales</taxon>
        <taxon>Paracoccaceae</taxon>
        <taxon>Litorisediminicola</taxon>
    </lineage>
</organism>